<reference evidence="8" key="1">
    <citation type="submission" date="2025-08" db="UniProtKB">
        <authorList>
            <consortium name="RefSeq"/>
        </authorList>
    </citation>
    <scope>IDENTIFICATION</scope>
</reference>
<keyword evidence="7" id="KW-1185">Reference proteome</keyword>
<dbReference type="InterPro" id="IPR046956">
    <property type="entry name" value="RLP23-like"/>
</dbReference>
<dbReference type="GO" id="GO:0016020">
    <property type="term" value="C:membrane"/>
    <property type="evidence" value="ECO:0007669"/>
    <property type="project" value="UniProtKB-SubCell"/>
</dbReference>
<comment type="subcellular location">
    <subcellularLocation>
        <location evidence="1">Membrane</location>
        <topology evidence="1">Single-pass type I membrane protein</topology>
    </subcellularLocation>
</comment>
<gene>
    <name evidence="8" type="primary">LOC105036884</name>
</gene>
<dbReference type="InterPro" id="IPR001611">
    <property type="entry name" value="Leu-rich_rpt"/>
</dbReference>
<dbReference type="PANTHER" id="PTHR48063">
    <property type="entry name" value="LRR RECEPTOR-LIKE KINASE"/>
    <property type="match status" value="1"/>
</dbReference>
<evidence type="ECO:0000256" key="4">
    <source>
        <dbReference type="ARBA" id="ARBA00022989"/>
    </source>
</evidence>
<dbReference type="Proteomes" id="UP000504607">
    <property type="component" value="Unplaced"/>
</dbReference>
<evidence type="ECO:0000256" key="1">
    <source>
        <dbReference type="ARBA" id="ARBA00004479"/>
    </source>
</evidence>
<dbReference type="RefSeq" id="XP_010910909.1">
    <property type="nucleotide sequence ID" value="XM_010912607.1"/>
</dbReference>
<name>A0A6I9QKB0_ELAGV</name>
<dbReference type="InterPro" id="IPR032675">
    <property type="entry name" value="LRR_dom_sf"/>
</dbReference>
<accession>A0A6I9QKB0</accession>
<keyword evidence="6" id="KW-0325">Glycoprotein</keyword>
<dbReference type="InParanoid" id="A0A6I9QKB0"/>
<dbReference type="SUPFAM" id="SSF52058">
    <property type="entry name" value="L domain-like"/>
    <property type="match status" value="1"/>
</dbReference>
<dbReference type="AlphaFoldDB" id="A0A6I9QKB0"/>
<evidence type="ECO:0000256" key="3">
    <source>
        <dbReference type="ARBA" id="ARBA00022729"/>
    </source>
</evidence>
<proteinExistence type="predicted"/>
<keyword evidence="2" id="KW-0812">Transmembrane</keyword>
<evidence type="ECO:0000256" key="5">
    <source>
        <dbReference type="ARBA" id="ARBA00023136"/>
    </source>
</evidence>
<protein>
    <submittedName>
        <fullName evidence="8">Receptor-like protein EIX1</fullName>
    </submittedName>
</protein>
<keyword evidence="5" id="KW-0472">Membrane</keyword>
<evidence type="ECO:0000313" key="7">
    <source>
        <dbReference type="Proteomes" id="UP000504607"/>
    </source>
</evidence>
<dbReference type="Gene3D" id="3.80.10.10">
    <property type="entry name" value="Ribonuclease Inhibitor"/>
    <property type="match status" value="1"/>
</dbReference>
<evidence type="ECO:0000256" key="2">
    <source>
        <dbReference type="ARBA" id="ARBA00022692"/>
    </source>
</evidence>
<keyword evidence="3" id="KW-0732">Signal</keyword>
<organism evidence="7 8">
    <name type="scientific">Elaeis guineensis var. tenera</name>
    <name type="common">Oil palm</name>
    <dbReference type="NCBI Taxonomy" id="51953"/>
    <lineage>
        <taxon>Eukaryota</taxon>
        <taxon>Viridiplantae</taxon>
        <taxon>Streptophyta</taxon>
        <taxon>Embryophyta</taxon>
        <taxon>Tracheophyta</taxon>
        <taxon>Spermatophyta</taxon>
        <taxon>Magnoliopsida</taxon>
        <taxon>Liliopsida</taxon>
        <taxon>Arecaceae</taxon>
        <taxon>Arecoideae</taxon>
        <taxon>Cocoseae</taxon>
        <taxon>Elaeidinae</taxon>
        <taxon>Elaeis</taxon>
    </lineage>
</organism>
<evidence type="ECO:0000256" key="6">
    <source>
        <dbReference type="ARBA" id="ARBA00023180"/>
    </source>
</evidence>
<feature type="non-terminal residue" evidence="8">
    <location>
        <position position="108"/>
    </location>
</feature>
<keyword evidence="4" id="KW-1133">Transmembrane helix</keyword>
<dbReference type="PANTHER" id="PTHR48063:SF112">
    <property type="entry name" value="RECEPTOR LIKE PROTEIN 30-LIKE"/>
    <property type="match status" value="1"/>
</dbReference>
<dbReference type="OrthoDB" id="686342at2759"/>
<sequence length="108" mass="12598">MNNFGGIRIPEFMGSFRQLKYLNLSSAHMGGLIPHQLGNLSSLQYLDLSYNYYYYCDNFEVPPRLLIIDNALWISRLSSLRYLNMSDVKFREGAHWLQALNMLPSIME</sequence>
<evidence type="ECO:0000313" key="8">
    <source>
        <dbReference type="RefSeq" id="XP_010910909.1"/>
    </source>
</evidence>
<dbReference type="Pfam" id="PF13855">
    <property type="entry name" value="LRR_8"/>
    <property type="match status" value="1"/>
</dbReference>